<dbReference type="Gene3D" id="3.20.20.370">
    <property type="entry name" value="Glycoside hydrolase/deacetylase"/>
    <property type="match status" value="1"/>
</dbReference>
<feature type="domain" description="NodB homology" evidence="3">
    <location>
        <begin position="112"/>
        <end position="284"/>
    </location>
</feature>
<evidence type="ECO:0000313" key="4">
    <source>
        <dbReference type="EMBL" id="MFC7388931.1"/>
    </source>
</evidence>
<dbReference type="PANTHER" id="PTHR34216:SF3">
    <property type="entry name" value="POLY-BETA-1,6-N-ACETYL-D-GLUCOSAMINE N-DEACETYLASE"/>
    <property type="match status" value="1"/>
</dbReference>
<dbReference type="InterPro" id="IPR051398">
    <property type="entry name" value="Polysacch_Deacetylase"/>
</dbReference>
<dbReference type="RefSeq" id="WP_214786546.1">
    <property type="nucleotide sequence ID" value="NZ_JANIEL010000019.1"/>
</dbReference>
<proteinExistence type="predicted"/>
<organism evidence="4 5">
    <name type="scientific">Exiguobacterium aestuarii</name>
    <dbReference type="NCBI Taxonomy" id="273527"/>
    <lineage>
        <taxon>Bacteria</taxon>
        <taxon>Bacillati</taxon>
        <taxon>Bacillota</taxon>
        <taxon>Bacilli</taxon>
        <taxon>Bacillales</taxon>
        <taxon>Bacillales Family XII. Incertae Sedis</taxon>
        <taxon>Exiguobacterium</taxon>
    </lineage>
</organism>
<comment type="subcellular location">
    <subcellularLocation>
        <location evidence="1">Secreted</location>
    </subcellularLocation>
</comment>
<dbReference type="Proteomes" id="UP001596439">
    <property type="component" value="Unassembled WGS sequence"/>
</dbReference>
<reference evidence="5" key="1">
    <citation type="journal article" date="2019" name="Int. J. Syst. Evol. Microbiol.">
        <title>The Global Catalogue of Microorganisms (GCM) 10K type strain sequencing project: providing services to taxonomists for standard genome sequencing and annotation.</title>
        <authorList>
            <consortium name="The Broad Institute Genomics Platform"/>
            <consortium name="The Broad Institute Genome Sequencing Center for Infectious Disease"/>
            <person name="Wu L."/>
            <person name="Ma J."/>
        </authorList>
    </citation>
    <scope>NUCLEOTIDE SEQUENCE [LARGE SCALE GENOMIC DNA]</scope>
    <source>
        <strain evidence="5">CCUG 55590</strain>
    </source>
</reference>
<dbReference type="Pfam" id="PF01522">
    <property type="entry name" value="Polysacc_deac_1"/>
    <property type="match status" value="1"/>
</dbReference>
<evidence type="ECO:0000256" key="1">
    <source>
        <dbReference type="ARBA" id="ARBA00004613"/>
    </source>
</evidence>
<sequence>MKHWFKWAIVLVVILFTVWKVQDIMSNDSEVPDPELLAKEGVCLALNYHRIKTPNVWNKAVEMISKSDNLTKYNVYADEFEDQINWLKQQDVHFATAEELAGYVRGNPIPDNCIWLSFDDVDHTVYENAYPVLKEMQVPFTLFVITGHVGERFQNLELSTWDELREMNESGFADFGSHTHDFHYIEDGQATFLNPTQHEAFREDLSKSRETLQAELGVNVTSIAYPFGETDDAVTAVAQSEGFTDAFILSPNPITNENSPLFINRYLLDKQLFDKFVKPYFTSK</sequence>
<accession>A0ABW2PHH0</accession>
<dbReference type="InterPro" id="IPR002509">
    <property type="entry name" value="NODB_dom"/>
</dbReference>
<keyword evidence="2" id="KW-0732">Signal</keyword>
<dbReference type="InterPro" id="IPR011330">
    <property type="entry name" value="Glyco_hydro/deAcase_b/a-brl"/>
</dbReference>
<dbReference type="PROSITE" id="PS51677">
    <property type="entry name" value="NODB"/>
    <property type="match status" value="1"/>
</dbReference>
<evidence type="ECO:0000313" key="5">
    <source>
        <dbReference type="Proteomes" id="UP001596439"/>
    </source>
</evidence>
<protein>
    <submittedName>
        <fullName evidence="4">Polysaccharide deacetylase family protein</fullName>
    </submittedName>
</protein>
<evidence type="ECO:0000256" key="2">
    <source>
        <dbReference type="ARBA" id="ARBA00022729"/>
    </source>
</evidence>
<dbReference type="SUPFAM" id="SSF88713">
    <property type="entry name" value="Glycoside hydrolase/deacetylase"/>
    <property type="match status" value="1"/>
</dbReference>
<evidence type="ECO:0000259" key="3">
    <source>
        <dbReference type="PROSITE" id="PS51677"/>
    </source>
</evidence>
<gene>
    <name evidence="4" type="ORF">ACFQO8_02170</name>
</gene>
<dbReference type="PANTHER" id="PTHR34216">
    <property type="match status" value="1"/>
</dbReference>
<dbReference type="EMBL" id="JBHTCE010000001">
    <property type="protein sequence ID" value="MFC7388931.1"/>
    <property type="molecule type" value="Genomic_DNA"/>
</dbReference>
<comment type="caution">
    <text evidence="4">The sequence shown here is derived from an EMBL/GenBank/DDBJ whole genome shotgun (WGS) entry which is preliminary data.</text>
</comment>
<name>A0ABW2PHH0_9BACL</name>
<keyword evidence="5" id="KW-1185">Reference proteome</keyword>